<reference evidence="3 4" key="1">
    <citation type="journal article" date="2018" name="Front. Microbiol.">
        <title>Hydrolytic Capabilities as a Key to Environmental Success: Chitinolytic and Cellulolytic Acidobacteria From Acidic Sub-arctic Soils and Boreal Peatlands.</title>
        <authorList>
            <person name="Belova S.E."/>
            <person name="Ravin N.V."/>
            <person name="Pankratov T.A."/>
            <person name="Rakitin A.L."/>
            <person name="Ivanova A.A."/>
            <person name="Beletsky A.V."/>
            <person name="Mardanov A.V."/>
            <person name="Sinninghe Damste J.S."/>
            <person name="Dedysh S.N."/>
        </authorList>
    </citation>
    <scope>NUCLEOTIDE SEQUENCE [LARGE SCALE GENOMIC DNA]</scope>
    <source>
        <strain evidence="3 4">SBC82</strain>
    </source>
</reference>
<feature type="transmembrane region" description="Helical" evidence="1">
    <location>
        <begin position="123"/>
        <end position="141"/>
    </location>
</feature>
<feature type="domain" description="DUF2062" evidence="2">
    <location>
        <begin position="6"/>
        <end position="151"/>
    </location>
</feature>
<feature type="transmembrane region" description="Helical" evidence="1">
    <location>
        <begin position="25"/>
        <end position="55"/>
    </location>
</feature>
<dbReference type="KEGG" id="abas:ACPOL_0479"/>
<accession>A0A2Z5FTN3</accession>
<keyword evidence="1" id="KW-0472">Membrane</keyword>
<dbReference type="Pfam" id="PF09835">
    <property type="entry name" value="DUF2062"/>
    <property type="match status" value="1"/>
</dbReference>
<dbReference type="Proteomes" id="UP000253606">
    <property type="component" value="Chromosome"/>
</dbReference>
<sequence>MLLPHRSIAGRLLHLLRQGLTAQKLALSIALGVGLSCFPIFGTTTILCTIVAVAFGLNLPAIQVGNYLALPLQLGLFIPFLRLGERVVHASRMPLSPQQLLQLAKTSPTQTAQILLSGQWHAILGWLIVAPPMTLLLAVLLRPLMRRLLARADRPPLAATITIQR</sequence>
<dbReference type="AlphaFoldDB" id="A0A2Z5FTN3"/>
<dbReference type="InterPro" id="IPR018639">
    <property type="entry name" value="DUF2062"/>
</dbReference>
<keyword evidence="1" id="KW-1133">Transmembrane helix</keyword>
<dbReference type="PANTHER" id="PTHR35102:SF1">
    <property type="entry name" value="E3 UBIQUITIN-PROTEIN LIGASE"/>
    <property type="match status" value="1"/>
</dbReference>
<evidence type="ECO:0000313" key="4">
    <source>
        <dbReference type="Proteomes" id="UP000253606"/>
    </source>
</evidence>
<evidence type="ECO:0000256" key="1">
    <source>
        <dbReference type="SAM" id="Phobius"/>
    </source>
</evidence>
<keyword evidence="4" id="KW-1185">Reference proteome</keyword>
<proteinExistence type="predicted"/>
<protein>
    <recommendedName>
        <fullName evidence="2">DUF2062 domain-containing protein</fullName>
    </recommendedName>
</protein>
<name>A0A2Z5FTN3_9BACT</name>
<gene>
    <name evidence="3" type="ORF">ACPOL_0479</name>
</gene>
<keyword evidence="1" id="KW-0812">Transmembrane</keyword>
<feature type="transmembrane region" description="Helical" evidence="1">
    <location>
        <begin position="67"/>
        <end position="84"/>
    </location>
</feature>
<evidence type="ECO:0000313" key="3">
    <source>
        <dbReference type="EMBL" id="AXC09854.1"/>
    </source>
</evidence>
<organism evidence="3 4">
    <name type="scientific">Acidisarcina polymorpha</name>
    <dbReference type="NCBI Taxonomy" id="2211140"/>
    <lineage>
        <taxon>Bacteria</taxon>
        <taxon>Pseudomonadati</taxon>
        <taxon>Acidobacteriota</taxon>
        <taxon>Terriglobia</taxon>
        <taxon>Terriglobales</taxon>
        <taxon>Acidobacteriaceae</taxon>
        <taxon>Acidisarcina</taxon>
    </lineage>
</organism>
<dbReference type="EMBL" id="CP030840">
    <property type="protein sequence ID" value="AXC09854.1"/>
    <property type="molecule type" value="Genomic_DNA"/>
</dbReference>
<evidence type="ECO:0000259" key="2">
    <source>
        <dbReference type="Pfam" id="PF09835"/>
    </source>
</evidence>
<dbReference type="PANTHER" id="PTHR35102">
    <property type="entry name" value="E3 UBIQUITIN-PROTEIN LIGASE"/>
    <property type="match status" value="1"/>
</dbReference>